<dbReference type="AlphaFoldDB" id="A0A9X3AK00"/>
<evidence type="ECO:0000259" key="2">
    <source>
        <dbReference type="Pfam" id="PF00582"/>
    </source>
</evidence>
<dbReference type="Proteomes" id="UP001141259">
    <property type="component" value="Unassembled WGS sequence"/>
</dbReference>
<proteinExistence type="inferred from homology"/>
<dbReference type="PANTHER" id="PTHR31964:SF113">
    <property type="entry name" value="USPA DOMAIN-CONTAINING PROTEIN"/>
    <property type="match status" value="1"/>
</dbReference>
<dbReference type="PANTHER" id="PTHR31964">
    <property type="entry name" value="ADENINE NUCLEOTIDE ALPHA HYDROLASES-LIKE SUPERFAMILY PROTEIN"/>
    <property type="match status" value="1"/>
</dbReference>
<sequence length="141" mass="14592">MRSPVIVVGVDGSEAGRSALRWALEEAIRTGAFVEATTAWVREPATAPDSGTPHRKHPARDLHRVVEEVRAEVPGAPDVAEVTVVGDPSTVLVGASRQADLLVVGTRGGGPLVDLVMGSVASDCVRHSACPVVVIPPGVHV</sequence>
<dbReference type="InterPro" id="IPR006015">
    <property type="entry name" value="Universal_stress_UspA"/>
</dbReference>
<dbReference type="EMBL" id="JANYMP010000053">
    <property type="protein sequence ID" value="MCS7484741.1"/>
    <property type="molecule type" value="Genomic_DNA"/>
</dbReference>
<accession>A0A9X3AK00</accession>
<dbReference type="InterPro" id="IPR014729">
    <property type="entry name" value="Rossmann-like_a/b/a_fold"/>
</dbReference>
<comment type="caution">
    <text evidence="3">The sequence shown here is derived from an EMBL/GenBank/DDBJ whole genome shotgun (WGS) entry which is preliminary data.</text>
</comment>
<reference evidence="3" key="1">
    <citation type="submission" date="2022-08" db="EMBL/GenBank/DDBJ databases">
        <authorList>
            <person name="Tistechok S."/>
            <person name="Samborskyy M."/>
            <person name="Roman I."/>
        </authorList>
    </citation>
    <scope>NUCLEOTIDE SEQUENCE</scope>
    <source>
        <strain evidence="3">DSM 103496</strain>
    </source>
</reference>
<evidence type="ECO:0000256" key="1">
    <source>
        <dbReference type="ARBA" id="ARBA00008791"/>
    </source>
</evidence>
<dbReference type="Gene3D" id="3.40.50.620">
    <property type="entry name" value="HUPs"/>
    <property type="match status" value="1"/>
</dbReference>
<protein>
    <submittedName>
        <fullName evidence="3">Universal stress protein</fullName>
    </submittedName>
</protein>
<name>A0A9X3AK00_9PSEU</name>
<evidence type="ECO:0000313" key="3">
    <source>
        <dbReference type="EMBL" id="MCS7484741.1"/>
    </source>
</evidence>
<feature type="domain" description="UspA" evidence="2">
    <location>
        <begin position="6"/>
        <end position="136"/>
    </location>
</feature>
<dbReference type="CDD" id="cd23659">
    <property type="entry name" value="USP_At3g01520-like"/>
    <property type="match status" value="1"/>
</dbReference>
<comment type="similarity">
    <text evidence="1">Belongs to the universal stress protein A family.</text>
</comment>
<gene>
    <name evidence="3" type="ORF">NZH93_48610</name>
</gene>
<organism evidence="3 4">
    <name type="scientific">Umezawaea endophytica</name>
    <dbReference type="NCBI Taxonomy" id="1654476"/>
    <lineage>
        <taxon>Bacteria</taxon>
        <taxon>Bacillati</taxon>
        <taxon>Actinomycetota</taxon>
        <taxon>Actinomycetes</taxon>
        <taxon>Pseudonocardiales</taxon>
        <taxon>Pseudonocardiaceae</taxon>
        <taxon>Umezawaea</taxon>
    </lineage>
</organism>
<dbReference type="RefSeq" id="WP_259630186.1">
    <property type="nucleotide sequence ID" value="NZ_JANYMP010000053.1"/>
</dbReference>
<dbReference type="PRINTS" id="PR01438">
    <property type="entry name" value="UNVRSLSTRESS"/>
</dbReference>
<dbReference type="SUPFAM" id="SSF52402">
    <property type="entry name" value="Adenine nucleotide alpha hydrolases-like"/>
    <property type="match status" value="1"/>
</dbReference>
<dbReference type="InterPro" id="IPR006016">
    <property type="entry name" value="UspA"/>
</dbReference>
<dbReference type="Pfam" id="PF00582">
    <property type="entry name" value="Usp"/>
    <property type="match status" value="1"/>
</dbReference>
<keyword evidence="4" id="KW-1185">Reference proteome</keyword>
<evidence type="ECO:0000313" key="4">
    <source>
        <dbReference type="Proteomes" id="UP001141259"/>
    </source>
</evidence>